<reference evidence="1 2" key="1">
    <citation type="journal article" date="2022" name="bioRxiv">
        <title>The genome of the oomycete Peronosclerospora sorghi, a cosmopolitan pathogen of maize and sorghum, is inflated with dispersed pseudogenes.</title>
        <authorList>
            <person name="Fletcher K."/>
            <person name="Martin F."/>
            <person name="Isakeit T."/>
            <person name="Cavanaugh K."/>
            <person name="Magill C."/>
            <person name="Michelmore R."/>
        </authorList>
    </citation>
    <scope>NUCLEOTIDE SEQUENCE [LARGE SCALE GENOMIC DNA]</scope>
    <source>
        <strain evidence="1">P6</strain>
    </source>
</reference>
<comment type="caution">
    <text evidence="1">The sequence shown here is derived from an EMBL/GenBank/DDBJ whole genome shotgun (WGS) entry which is preliminary data.</text>
</comment>
<evidence type="ECO:0000313" key="2">
    <source>
        <dbReference type="Proteomes" id="UP001163321"/>
    </source>
</evidence>
<keyword evidence="2" id="KW-1185">Reference proteome</keyword>
<organism evidence="1 2">
    <name type="scientific">Peronosclerospora sorghi</name>
    <dbReference type="NCBI Taxonomy" id="230839"/>
    <lineage>
        <taxon>Eukaryota</taxon>
        <taxon>Sar</taxon>
        <taxon>Stramenopiles</taxon>
        <taxon>Oomycota</taxon>
        <taxon>Peronosporomycetes</taxon>
        <taxon>Peronosporales</taxon>
        <taxon>Peronosporaceae</taxon>
        <taxon>Peronosclerospora</taxon>
    </lineage>
</organism>
<gene>
    <name evidence="1" type="ORF">PsorP6_009676</name>
</gene>
<proteinExistence type="predicted"/>
<dbReference type="Proteomes" id="UP001163321">
    <property type="component" value="Chromosome 5"/>
</dbReference>
<name>A0ACC0VZF0_9STRA</name>
<protein>
    <submittedName>
        <fullName evidence="1">Uncharacterized protein</fullName>
    </submittedName>
</protein>
<evidence type="ECO:0000313" key="1">
    <source>
        <dbReference type="EMBL" id="KAI9911859.1"/>
    </source>
</evidence>
<dbReference type="EMBL" id="CM047584">
    <property type="protein sequence ID" value="KAI9911859.1"/>
    <property type="molecule type" value="Genomic_DNA"/>
</dbReference>
<accession>A0ACC0VZF0</accession>
<sequence>MRWLTLKRVCREKSKSSCYEGKPTEQLTRVRNKLRGLKDDKHQSQADARRAEMLETMKRLYPGVCGRLVDRCKSIQRKYNMAVIVKTGKHMNAIVVTY</sequence>